<reference evidence="3" key="1">
    <citation type="submission" date="2016-01" db="EMBL/GenBank/DDBJ databases">
        <authorList>
            <person name="Mitreva M."/>
            <person name="Pepin K.H."/>
            <person name="Mihindukulasuriya K.A."/>
            <person name="Fulton R."/>
            <person name="Fronick C."/>
            <person name="O'Laughlin M."/>
            <person name="Miner T."/>
            <person name="Herter B."/>
            <person name="Rosa B.A."/>
            <person name="Cordes M."/>
            <person name="Tomlinson C."/>
            <person name="Wollam A."/>
            <person name="Palsikar V.B."/>
            <person name="Mardis E.R."/>
            <person name="Wilson R.K."/>
        </authorList>
    </citation>
    <scope>NUCLEOTIDE SEQUENCE [LARGE SCALE GENOMIC DNA]</scope>
    <source>
        <strain evidence="3">MJR8151</strain>
    </source>
</reference>
<gene>
    <name evidence="2" type="ORF">HMPREF3200_00615</name>
</gene>
<protein>
    <submittedName>
        <fullName evidence="2">Uncharacterized protein</fullName>
    </submittedName>
</protein>
<feature type="coiled-coil region" evidence="1">
    <location>
        <begin position="12"/>
        <end position="51"/>
    </location>
</feature>
<sequence length="51" mass="6073">MQDMGMTDKQFNGFLRQLIKNLKTANENKNEEEKTEEIKEIIEDLQKTLED</sequence>
<dbReference type="EMBL" id="LRPM01000022">
    <property type="protein sequence ID" value="KWZ78603.1"/>
    <property type="molecule type" value="Genomic_DNA"/>
</dbReference>
<dbReference type="Proteomes" id="UP000070383">
    <property type="component" value="Unassembled WGS sequence"/>
</dbReference>
<comment type="caution">
    <text evidence="2">The sequence shown here is derived from an EMBL/GenBank/DDBJ whole genome shotgun (WGS) entry which is preliminary data.</text>
</comment>
<keyword evidence="1" id="KW-0175">Coiled coil</keyword>
<dbReference type="STRING" id="33036.HMPREF3200_00615"/>
<evidence type="ECO:0000313" key="3">
    <source>
        <dbReference type="Proteomes" id="UP000070383"/>
    </source>
</evidence>
<dbReference type="PATRIC" id="fig|33036.3.peg.612"/>
<accession>A0A133KGB8</accession>
<evidence type="ECO:0000256" key="1">
    <source>
        <dbReference type="SAM" id="Coils"/>
    </source>
</evidence>
<name>A0A133KGB8_9FIRM</name>
<dbReference type="AlphaFoldDB" id="A0A133KGB8"/>
<evidence type="ECO:0000313" key="2">
    <source>
        <dbReference type="EMBL" id="KWZ78603.1"/>
    </source>
</evidence>
<proteinExistence type="predicted"/>
<keyword evidence="3" id="KW-1185">Reference proteome</keyword>
<dbReference type="RefSeq" id="WP_197416323.1">
    <property type="nucleotide sequence ID" value="NZ_KQ955265.1"/>
</dbReference>
<organism evidence="2 3">
    <name type="scientific">Anaerococcus tetradius</name>
    <dbReference type="NCBI Taxonomy" id="33036"/>
    <lineage>
        <taxon>Bacteria</taxon>
        <taxon>Bacillati</taxon>
        <taxon>Bacillota</taxon>
        <taxon>Tissierellia</taxon>
        <taxon>Tissierellales</taxon>
        <taxon>Peptoniphilaceae</taxon>
        <taxon>Anaerococcus</taxon>
    </lineage>
</organism>